<dbReference type="Pfam" id="PF23928">
    <property type="entry name" value="DUF7266"/>
    <property type="match status" value="1"/>
</dbReference>
<sequence length="165" mass="17627">MRDWSGWPSFDRRSESFTGDTRGVSVAITHGLTIAITGVLLIGLLNASGALLDSQEERISHDQVSEINGDILSHINTVDRLAANGEAASLNVTLSYPDRIMGSYNYQVDLRGNGDPAVLEVRVPRLDQSITRELETKAGIDPAQDSGPEITISLCDGSITLGGCS</sequence>
<dbReference type="Proteomes" id="UP000003861">
    <property type="component" value="Unassembled WGS sequence"/>
</dbReference>
<dbReference type="EMBL" id="AFNT02000040">
    <property type="protein sequence ID" value="ERJ05224.1"/>
    <property type="molecule type" value="Genomic_DNA"/>
</dbReference>
<evidence type="ECO:0000313" key="2">
    <source>
        <dbReference type="EMBL" id="ERJ05224.1"/>
    </source>
</evidence>
<dbReference type="eggNOG" id="arCOG03926">
    <property type="taxonomic scope" value="Archaea"/>
</dbReference>
<evidence type="ECO:0000256" key="1">
    <source>
        <dbReference type="SAM" id="Phobius"/>
    </source>
</evidence>
<keyword evidence="1" id="KW-0472">Membrane</keyword>
<proteinExistence type="predicted"/>
<dbReference type="STRING" id="1033806.HTIA_2769"/>
<organism evidence="2 3">
    <name type="scientific">Halorhabdus tiamatea SARL4B</name>
    <dbReference type="NCBI Taxonomy" id="1033806"/>
    <lineage>
        <taxon>Archaea</taxon>
        <taxon>Methanobacteriati</taxon>
        <taxon>Methanobacteriota</taxon>
        <taxon>Stenosarchaea group</taxon>
        <taxon>Halobacteria</taxon>
        <taxon>Halobacteriales</taxon>
        <taxon>Haloarculaceae</taxon>
        <taxon>Halorhabdus</taxon>
    </lineage>
</organism>
<dbReference type="AlphaFoldDB" id="U2F9Q1"/>
<protein>
    <submittedName>
        <fullName evidence="2">Uncharacterized protein</fullName>
    </submittedName>
</protein>
<reference evidence="2 3" key="2">
    <citation type="journal article" date="2013" name="PLoS ONE">
        <title>INDIGO - INtegrated Data Warehouse of MIcrobial GenOmes with Examples from the Red Sea Extremophiles.</title>
        <authorList>
            <person name="Alam I."/>
            <person name="Antunes A."/>
            <person name="Kamau A.A."/>
            <person name="Ba Alawi W."/>
            <person name="Kalkatawi M."/>
            <person name="Stingl U."/>
            <person name="Bajic V.B."/>
        </authorList>
    </citation>
    <scope>NUCLEOTIDE SEQUENCE [LARGE SCALE GENOMIC DNA]</scope>
    <source>
        <strain evidence="2 3">SARL4B</strain>
    </source>
</reference>
<name>U2F9Q1_9EURY</name>
<dbReference type="InterPro" id="IPR055690">
    <property type="entry name" value="DUF7266"/>
</dbReference>
<dbReference type="OrthoDB" id="226715at2157"/>
<keyword evidence="1" id="KW-0812">Transmembrane</keyword>
<comment type="caution">
    <text evidence="2">The sequence shown here is derived from an EMBL/GenBank/DDBJ whole genome shotgun (WGS) entry which is preliminary data.</text>
</comment>
<accession>U2F9Q1</accession>
<keyword evidence="1" id="KW-1133">Transmembrane helix</keyword>
<gene>
    <name evidence="2" type="ORF">HLRTI_002802</name>
</gene>
<reference evidence="2 3" key="1">
    <citation type="journal article" date="2011" name="J. Bacteriol.">
        <title>Genome sequence of Halorhabdus tiamatea, the first archaeon isolated from a deep-sea anoxic brine lake.</title>
        <authorList>
            <person name="Antunes A."/>
            <person name="Alam I."/>
            <person name="Bajic V.B."/>
            <person name="Stingl U."/>
        </authorList>
    </citation>
    <scope>NUCLEOTIDE SEQUENCE [LARGE SCALE GENOMIC DNA]</scope>
    <source>
        <strain evidence="2 3">SARL4B</strain>
    </source>
</reference>
<feature type="transmembrane region" description="Helical" evidence="1">
    <location>
        <begin position="27"/>
        <end position="52"/>
    </location>
</feature>
<evidence type="ECO:0000313" key="3">
    <source>
        <dbReference type="Proteomes" id="UP000003861"/>
    </source>
</evidence>